<dbReference type="SUPFAM" id="SSF103481">
    <property type="entry name" value="Multidrug resistance efflux transporter EmrE"/>
    <property type="match status" value="2"/>
</dbReference>
<protein>
    <submittedName>
        <fullName evidence="2">EamA family transporter</fullName>
    </submittedName>
</protein>
<accession>A0A850LFS7</accession>
<feature type="transmembrane region" description="Helical" evidence="1">
    <location>
        <begin position="114"/>
        <end position="132"/>
    </location>
</feature>
<feature type="transmembrane region" description="Helical" evidence="1">
    <location>
        <begin position="90"/>
        <end position="108"/>
    </location>
</feature>
<keyword evidence="1" id="KW-0812">Transmembrane</keyword>
<dbReference type="Proteomes" id="UP000565723">
    <property type="component" value="Unassembled WGS sequence"/>
</dbReference>
<keyword evidence="1" id="KW-0472">Membrane</keyword>
<reference evidence="2 3" key="1">
    <citation type="journal article" date="2020" name="Proc. Natl. Acad. Sci. U.S.A.">
        <title>Ecological drivers of bacterial community assembly in synthetic phycospheres.</title>
        <authorList>
            <person name="Fu H."/>
            <person name="Uchimiya M."/>
            <person name="Gore J."/>
            <person name="Moran M.A."/>
        </authorList>
    </citation>
    <scope>NUCLEOTIDE SEQUENCE [LARGE SCALE GENOMIC DNA]</scope>
    <source>
        <strain evidence="2">HF-Din03</strain>
    </source>
</reference>
<dbReference type="Gene3D" id="1.10.3730.20">
    <property type="match status" value="1"/>
</dbReference>
<feature type="transmembrane region" description="Helical" evidence="1">
    <location>
        <begin position="144"/>
        <end position="161"/>
    </location>
</feature>
<sequence length="287" mass="30607">MELLWILMVLLSAVTHPLRDLTLKGVAHPVSCYTGVCLSWVVFAGAHMVLGGQGAALPAQVWPLVAVSGLGLTVYYYGTLSALRRGNLSAYYPIVRSSPLAIAALSWLASGQSYSWAALSGMALIILSGLMIQRGNGRLLDDPRAFAMALMAMLGSAAYSISDATAMQATTSAPFLFWTYALVTLAMTALRAWEDRGSSAPLLGVVRGWVQNPWRILFAGLSSYLSYLLILRVFQLGAEAAAVSAVRQVSIPVSVILAALVLKEPRGLRRLGWAVLIAIGIAMIALQ</sequence>
<dbReference type="EMBL" id="JABXIY010000019">
    <property type="protein sequence ID" value="NVK96748.1"/>
    <property type="molecule type" value="Genomic_DNA"/>
</dbReference>
<feature type="transmembrane region" description="Helical" evidence="1">
    <location>
        <begin position="268"/>
        <end position="286"/>
    </location>
</feature>
<keyword evidence="1" id="KW-1133">Transmembrane helix</keyword>
<feature type="transmembrane region" description="Helical" evidence="1">
    <location>
        <begin position="173"/>
        <end position="193"/>
    </location>
</feature>
<evidence type="ECO:0000313" key="2">
    <source>
        <dbReference type="EMBL" id="NVK96748.1"/>
    </source>
</evidence>
<dbReference type="AlphaFoldDB" id="A0A850LFS7"/>
<feature type="transmembrane region" description="Helical" evidence="1">
    <location>
        <begin position="214"/>
        <end position="234"/>
    </location>
</feature>
<organism evidence="2 3">
    <name type="scientific">Ruegeria pomeroyi</name>
    <dbReference type="NCBI Taxonomy" id="89184"/>
    <lineage>
        <taxon>Bacteria</taxon>
        <taxon>Pseudomonadati</taxon>
        <taxon>Pseudomonadota</taxon>
        <taxon>Alphaproteobacteria</taxon>
        <taxon>Rhodobacterales</taxon>
        <taxon>Roseobacteraceae</taxon>
        <taxon>Ruegeria</taxon>
    </lineage>
</organism>
<gene>
    <name evidence="2" type="ORF">HW564_07445</name>
</gene>
<evidence type="ECO:0000313" key="3">
    <source>
        <dbReference type="Proteomes" id="UP000565723"/>
    </source>
</evidence>
<name>A0A850LFS7_9RHOB</name>
<evidence type="ECO:0000256" key="1">
    <source>
        <dbReference type="SAM" id="Phobius"/>
    </source>
</evidence>
<comment type="caution">
    <text evidence="2">The sequence shown here is derived from an EMBL/GenBank/DDBJ whole genome shotgun (WGS) entry which is preliminary data.</text>
</comment>
<dbReference type="InterPro" id="IPR037185">
    <property type="entry name" value="EmrE-like"/>
</dbReference>
<dbReference type="OMA" id="HAGWNIV"/>
<proteinExistence type="predicted"/>
<feature type="transmembrane region" description="Helical" evidence="1">
    <location>
        <begin position="240"/>
        <end position="261"/>
    </location>
</feature>
<dbReference type="RefSeq" id="WP_011046918.1">
    <property type="nucleotide sequence ID" value="NZ_CP076685.1"/>
</dbReference>
<feature type="transmembrane region" description="Helical" evidence="1">
    <location>
        <begin position="61"/>
        <end position="78"/>
    </location>
</feature>